<dbReference type="Pfam" id="PF04230">
    <property type="entry name" value="PS_pyruv_trans"/>
    <property type="match status" value="1"/>
</dbReference>
<evidence type="ECO:0000313" key="2">
    <source>
        <dbReference type="EMBL" id="KAA6333312.1"/>
    </source>
</evidence>
<dbReference type="InterPro" id="IPR007345">
    <property type="entry name" value="Polysacch_pyruvyl_Trfase"/>
</dbReference>
<accession>A0A5J4RI67</accession>
<proteinExistence type="predicted"/>
<comment type="caution">
    <text evidence="2">The sequence shown here is derived from an EMBL/GenBank/DDBJ whole genome shotgun (WGS) entry which is preliminary data.</text>
</comment>
<protein>
    <recommendedName>
        <fullName evidence="1">Polysaccharide pyruvyl transferase domain-containing protein</fullName>
    </recommendedName>
</protein>
<gene>
    <name evidence="2" type="ORF">EZS27_018258</name>
</gene>
<name>A0A5J4RI67_9ZZZZ</name>
<reference evidence="2" key="1">
    <citation type="submission" date="2019-03" db="EMBL/GenBank/DDBJ databases">
        <title>Single cell metagenomics reveals metabolic interactions within the superorganism composed of flagellate Streblomastix strix and complex community of Bacteroidetes bacteria on its surface.</title>
        <authorList>
            <person name="Treitli S.C."/>
            <person name="Kolisko M."/>
            <person name="Husnik F."/>
            <person name="Keeling P."/>
            <person name="Hampl V."/>
        </authorList>
    </citation>
    <scope>NUCLEOTIDE SEQUENCE</scope>
    <source>
        <strain evidence="2">STM</strain>
    </source>
</reference>
<evidence type="ECO:0000259" key="1">
    <source>
        <dbReference type="Pfam" id="PF04230"/>
    </source>
</evidence>
<dbReference type="AlphaFoldDB" id="A0A5J4RI67"/>
<dbReference type="EMBL" id="SNRY01001128">
    <property type="protein sequence ID" value="KAA6333312.1"/>
    <property type="molecule type" value="Genomic_DNA"/>
</dbReference>
<organism evidence="2">
    <name type="scientific">termite gut metagenome</name>
    <dbReference type="NCBI Taxonomy" id="433724"/>
    <lineage>
        <taxon>unclassified sequences</taxon>
        <taxon>metagenomes</taxon>
        <taxon>organismal metagenomes</taxon>
    </lineage>
</organism>
<feature type="domain" description="Polysaccharide pyruvyl transferase" evidence="1">
    <location>
        <begin position="164"/>
        <end position="284"/>
    </location>
</feature>
<sequence>MKKVAIWAPLRYANYGDDLQAIIMAKYIKSLGYQVKLFQLEASLAKQYNMESVATVDALCMDINLCIIAGGGLLTPYSFPKRILQKTVREYEQDFKDLFIAAKKYDVKFCAISIGGDGKERIPCKYYSQHRIKFFRSSYFINGTVRLFGDVQQMKKFEKDFIYYPDMLFRISDYCEYDKLEMVSKYRIGINFKKGRHLDYKLLDSIYEYAENHNDIEFHFTTTHMQKIGLNYQYIPEYEYKNIKIDKYESPKQLLGVLASMDVFITSMLHLGLTGLALGTPFISYRGPGKAKSFLKSIGGHWAIVDDHISFKELKEQFFCKNRIDLYNQYDTTIIAKMVDESLKHYQFCKLILEKHS</sequence>